<keyword evidence="3" id="KW-1185">Reference proteome</keyword>
<feature type="transmembrane region" description="Helical" evidence="1">
    <location>
        <begin position="108"/>
        <end position="141"/>
    </location>
</feature>
<feature type="transmembrane region" description="Helical" evidence="1">
    <location>
        <begin position="340"/>
        <end position="357"/>
    </location>
</feature>
<dbReference type="NCBIfam" id="NF047440">
    <property type="entry name" value="LA3751_2_3_fam"/>
    <property type="match status" value="1"/>
</dbReference>
<dbReference type="RefSeq" id="WP_135625019.1">
    <property type="nucleotide sequence ID" value="NZ_RQGD01000046.1"/>
</dbReference>
<dbReference type="EMBL" id="RQGD01000046">
    <property type="protein sequence ID" value="TGL56239.1"/>
    <property type="molecule type" value="Genomic_DNA"/>
</dbReference>
<keyword evidence="1" id="KW-1133">Transmembrane helix</keyword>
<protein>
    <recommendedName>
        <fullName evidence="4">Glycosyltransferase RgtA/B/C/D-like domain-containing protein</fullName>
    </recommendedName>
</protein>
<gene>
    <name evidence="2" type="ORF">EHQ58_16515</name>
</gene>
<feature type="transmembrane region" description="Helical" evidence="1">
    <location>
        <begin position="311"/>
        <end position="328"/>
    </location>
</feature>
<evidence type="ECO:0000256" key="1">
    <source>
        <dbReference type="SAM" id="Phobius"/>
    </source>
</evidence>
<evidence type="ECO:0000313" key="3">
    <source>
        <dbReference type="Proteomes" id="UP000297693"/>
    </source>
</evidence>
<dbReference type="InterPro" id="IPR059217">
    <property type="entry name" value="LA3751_2-like"/>
</dbReference>
<evidence type="ECO:0000313" key="2">
    <source>
        <dbReference type="EMBL" id="TGL56239.1"/>
    </source>
</evidence>
<keyword evidence="1" id="KW-0472">Membrane</keyword>
<dbReference type="OrthoDB" id="345104at2"/>
<organism evidence="2 3">
    <name type="scientific">Leptospira ognonensis</name>
    <dbReference type="NCBI Taxonomy" id="2484945"/>
    <lineage>
        <taxon>Bacteria</taxon>
        <taxon>Pseudomonadati</taxon>
        <taxon>Spirochaetota</taxon>
        <taxon>Spirochaetia</taxon>
        <taxon>Leptospirales</taxon>
        <taxon>Leptospiraceae</taxon>
        <taxon>Leptospira</taxon>
    </lineage>
</organism>
<sequence>MRTILSHRKNLIILAALSLLFIGIQSYTSASTSFVSDPLAKAIQIESAKTNRGKWIYPAERIDPEKKFGPTLFVIKDKTGAFKSVFSQTFADIYSSLFPLIPVQYLPYVNIVFIVLGILSMHFIAGISISACCIGVFATVFFSQSLDLSEVPLLFFWISLSYSIWSRGFEEFNSKKISLGIFLLLLGCFLRLEILILGSITFGISLILLWRDKRINDFLLLIFSFALPIALFFLINYSRDGHIFGIRYLYNFESNAHLTYITRFQNMLNIVFTSFQSTSLKIGFFFYSPFFLYLIFYFLRSNREFKKLNVTMAHFIIMISYPLIVGFTAPNDGITVTGRYAMATVFPGMFLISLHWNELKLKKLFWILVVVSLIISFIMIKISKNSNKMIRKTNQILEPLKADVWIFFDQNISGIAGLRLLEQKSIAVEQLDWKNDLHSLVSKIREEKLKSVIVFDFAKSSPVKFPRTLQLDSEEFNSLWKKENFQCELMEEVDYIALRRCKSKSED</sequence>
<comment type="caution">
    <text evidence="2">The sequence shown here is derived from an EMBL/GenBank/DDBJ whole genome shotgun (WGS) entry which is preliminary data.</text>
</comment>
<keyword evidence="1" id="KW-0812">Transmembrane</keyword>
<reference evidence="2" key="1">
    <citation type="journal article" date="2019" name="PLoS Negl. Trop. Dis.">
        <title>Revisiting the worldwide diversity of Leptospira species in the environment.</title>
        <authorList>
            <person name="Vincent A.T."/>
            <person name="Schiettekatte O."/>
            <person name="Bourhy P."/>
            <person name="Veyrier F.J."/>
            <person name="Picardeau M."/>
        </authorList>
    </citation>
    <scope>NUCLEOTIDE SEQUENCE [LARGE SCALE GENOMIC DNA]</scope>
    <source>
        <strain evidence="2">201702476</strain>
    </source>
</reference>
<dbReference type="Proteomes" id="UP000297693">
    <property type="component" value="Unassembled WGS sequence"/>
</dbReference>
<dbReference type="AlphaFoldDB" id="A0A4R9JTY2"/>
<feature type="transmembrane region" description="Helical" evidence="1">
    <location>
        <begin position="177"/>
        <end position="210"/>
    </location>
</feature>
<proteinExistence type="predicted"/>
<feature type="transmembrane region" description="Helical" evidence="1">
    <location>
        <begin position="217"/>
        <end position="235"/>
    </location>
</feature>
<name>A0A4R9JTY2_9LEPT</name>
<feature type="transmembrane region" description="Helical" evidence="1">
    <location>
        <begin position="364"/>
        <end position="382"/>
    </location>
</feature>
<accession>A0A4R9JTY2</accession>
<feature type="transmembrane region" description="Helical" evidence="1">
    <location>
        <begin position="282"/>
        <end position="299"/>
    </location>
</feature>
<evidence type="ECO:0008006" key="4">
    <source>
        <dbReference type="Google" id="ProtNLM"/>
    </source>
</evidence>